<evidence type="ECO:0000256" key="10">
    <source>
        <dbReference type="RuleBase" id="RU351113"/>
    </source>
</evidence>
<dbReference type="Pfam" id="PF02949">
    <property type="entry name" value="7tm_6"/>
    <property type="match status" value="1"/>
</dbReference>
<proteinExistence type="evidence at transcript level"/>
<dbReference type="EMBL" id="GACR01000011">
    <property type="protein sequence ID" value="JAA74449.1"/>
    <property type="molecule type" value="mRNA"/>
</dbReference>
<feature type="transmembrane region" description="Helical" evidence="10">
    <location>
        <begin position="126"/>
        <end position="144"/>
    </location>
</feature>
<reference evidence="11" key="1">
    <citation type="journal article" date="2013" name="BMC Genomics">
        <title>Antennal transcriptome analysis of the chemosensory gene families in the tree killing bark beetles, Ips typographus and Dendroctonus ponderosae (Coleoptera: Curculionidae: Scolytinae).</title>
        <authorList>
            <person name="Andersson M.N."/>
            <person name="Grosse-Wilde E."/>
            <person name="Keeling C.I."/>
            <person name="Bengtsson J.M."/>
            <person name="Yuen M.M."/>
            <person name="Li M."/>
            <person name="Hillbur Y."/>
            <person name="Bohlmann J."/>
            <person name="Hansson B.S."/>
            <person name="Schlyter F."/>
        </authorList>
    </citation>
    <scope>NUCLEOTIDE SEQUENCE</scope>
</reference>
<gene>
    <name evidence="11" type="primary">ItypOR4</name>
</gene>
<accession>M3V896</accession>
<evidence type="ECO:0000256" key="5">
    <source>
        <dbReference type="ARBA" id="ARBA00022725"/>
    </source>
</evidence>
<dbReference type="GO" id="GO:0005886">
    <property type="term" value="C:plasma membrane"/>
    <property type="evidence" value="ECO:0007669"/>
    <property type="project" value="UniProtKB-SubCell"/>
</dbReference>
<sequence length="397" mass="46109">MDKQSQILKFHVKVLKFLMIWPFDGLDPNQNYYLMRGCFAYACFCSIPVFSGAAFQFCVGIDNVKVLLEVLVGVGNITGYNIAYVCFLKNQEKIQFLIRDFQEFVQFSGPEIIQNTEEKTTRYTKYLLGYASIGLVITFSWQMLSTESCVAQRGGDYYVRHDPCWLPVRNWYPFDASQPKLFWIVFPIEAIYSIHICLFFSLATSTIIGFLMQITSQLQYCSNRFEHVFDEVDLKPFQQIKPDFLFLIKYHKKILDYSKKLFNVFDALIVVYISLTSFIMAIICYQIVDPKISAQDRIKYAILLIAWCLLVYLICYYGQKVQDEALKIGQSIFKSHWYGGTTAVELKPYILFTLARTQIPLEFKAQLFGTISLLQFMKVMKWSYSGLTLLLAVTDED</sequence>
<keyword evidence="7 10" id="KW-0472">Membrane</keyword>
<evidence type="ECO:0000256" key="8">
    <source>
        <dbReference type="ARBA" id="ARBA00023170"/>
    </source>
</evidence>
<evidence type="ECO:0000256" key="3">
    <source>
        <dbReference type="ARBA" id="ARBA00022606"/>
    </source>
</evidence>
<keyword evidence="8 10" id="KW-0675">Receptor</keyword>
<keyword evidence="5 10" id="KW-0552">Olfaction</keyword>
<keyword evidence="3 10" id="KW-0716">Sensory transduction</keyword>
<evidence type="ECO:0000256" key="7">
    <source>
        <dbReference type="ARBA" id="ARBA00023136"/>
    </source>
</evidence>
<dbReference type="GO" id="GO:0005549">
    <property type="term" value="F:odorant binding"/>
    <property type="evidence" value="ECO:0007669"/>
    <property type="project" value="InterPro"/>
</dbReference>
<feature type="transmembrane region" description="Helical" evidence="10">
    <location>
        <begin position="261"/>
        <end position="288"/>
    </location>
</feature>
<protein>
    <recommendedName>
        <fullName evidence="10">Odorant receptor</fullName>
    </recommendedName>
</protein>
<evidence type="ECO:0000256" key="1">
    <source>
        <dbReference type="ARBA" id="ARBA00004651"/>
    </source>
</evidence>
<evidence type="ECO:0000313" key="11">
    <source>
        <dbReference type="EMBL" id="JAA74449.1"/>
    </source>
</evidence>
<evidence type="ECO:0000256" key="2">
    <source>
        <dbReference type="ARBA" id="ARBA00022475"/>
    </source>
</evidence>
<keyword evidence="4 10" id="KW-0812">Transmembrane</keyword>
<comment type="similarity">
    <text evidence="10">Belongs to the insect chemoreceptor superfamily. Heteromeric odorant receptor channel (TC 1.A.69) family.</text>
</comment>
<dbReference type="PANTHER" id="PTHR21137">
    <property type="entry name" value="ODORANT RECEPTOR"/>
    <property type="match status" value="1"/>
</dbReference>
<feature type="transmembrane region" description="Helical" evidence="10">
    <location>
        <begin position="300"/>
        <end position="318"/>
    </location>
</feature>
<evidence type="ECO:0000256" key="9">
    <source>
        <dbReference type="ARBA" id="ARBA00023224"/>
    </source>
</evidence>
<keyword evidence="6 10" id="KW-1133">Transmembrane helix</keyword>
<dbReference type="GO" id="GO:0004984">
    <property type="term" value="F:olfactory receptor activity"/>
    <property type="evidence" value="ECO:0007669"/>
    <property type="project" value="InterPro"/>
</dbReference>
<feature type="transmembrane region" description="Helical" evidence="10">
    <location>
        <begin position="190"/>
        <end position="212"/>
    </location>
</feature>
<keyword evidence="9 10" id="KW-0807">Transducer</keyword>
<comment type="subcellular location">
    <subcellularLocation>
        <location evidence="1 10">Cell membrane</location>
        <topology evidence="1 10">Multi-pass membrane protein</topology>
    </subcellularLocation>
</comment>
<name>M3V896_IPSTY</name>
<dbReference type="PANTHER" id="PTHR21137:SF35">
    <property type="entry name" value="ODORANT RECEPTOR 19A-RELATED"/>
    <property type="match status" value="1"/>
</dbReference>
<comment type="caution">
    <text evidence="10">Lacks conserved residue(s) required for the propagation of feature annotation.</text>
</comment>
<evidence type="ECO:0000256" key="6">
    <source>
        <dbReference type="ARBA" id="ARBA00022989"/>
    </source>
</evidence>
<dbReference type="InterPro" id="IPR004117">
    <property type="entry name" value="7tm6_olfct_rcpt"/>
</dbReference>
<keyword evidence="2" id="KW-1003">Cell membrane</keyword>
<dbReference type="AlphaFoldDB" id="M3V896"/>
<dbReference type="GO" id="GO:0007165">
    <property type="term" value="P:signal transduction"/>
    <property type="evidence" value="ECO:0007669"/>
    <property type="project" value="UniProtKB-KW"/>
</dbReference>
<evidence type="ECO:0000256" key="4">
    <source>
        <dbReference type="ARBA" id="ARBA00022692"/>
    </source>
</evidence>
<organism evidence="11">
    <name type="scientific">Ips typographus</name>
    <name type="common">European spruce bark beetle</name>
    <dbReference type="NCBI Taxonomy" id="55986"/>
    <lineage>
        <taxon>Eukaryota</taxon>
        <taxon>Metazoa</taxon>
        <taxon>Ecdysozoa</taxon>
        <taxon>Arthropoda</taxon>
        <taxon>Hexapoda</taxon>
        <taxon>Insecta</taxon>
        <taxon>Pterygota</taxon>
        <taxon>Neoptera</taxon>
        <taxon>Endopterygota</taxon>
        <taxon>Coleoptera</taxon>
        <taxon>Polyphaga</taxon>
        <taxon>Cucujiformia</taxon>
        <taxon>Curculionidae</taxon>
        <taxon>Scolytinae</taxon>
        <taxon>Ips</taxon>
    </lineage>
</organism>